<feature type="region of interest" description="Disordered" evidence="1">
    <location>
        <begin position="1"/>
        <end position="49"/>
    </location>
</feature>
<evidence type="ECO:0000256" key="1">
    <source>
        <dbReference type="SAM" id="MobiDB-lite"/>
    </source>
</evidence>
<dbReference type="EMBL" id="JXZB01000002">
    <property type="protein sequence ID" value="KIQ64733.1"/>
    <property type="molecule type" value="Genomic_DNA"/>
</dbReference>
<dbReference type="RefSeq" id="WP_043910531.1">
    <property type="nucleotide sequence ID" value="NZ_JXZB01000002.1"/>
</dbReference>
<sequence>MSGAEESGQRGGAELPGQRGAAAEGPGQPGGPAPAGLPPDRGTYLNDDVPGLPLTTLLFTCAVHQEDQVVAYYDPEEPPRCSHGDLMARKAR</sequence>
<accession>A0A0D0Q1E1</accession>
<name>A0A0D0Q1E1_KITGR</name>
<evidence type="ECO:0000313" key="2">
    <source>
        <dbReference type="EMBL" id="KIQ64733.1"/>
    </source>
</evidence>
<keyword evidence="3" id="KW-1185">Reference proteome</keyword>
<reference evidence="2 3" key="1">
    <citation type="submission" date="2015-02" db="EMBL/GenBank/DDBJ databases">
        <title>Draft genome sequence of Kitasatospora griseola MF730-N6, a bafilomycin, terpentecin and satosporin producer.</title>
        <authorList>
            <person name="Arens J.C."/>
            <person name="Haltli B."/>
            <person name="Kerr R.G."/>
        </authorList>
    </citation>
    <scope>NUCLEOTIDE SEQUENCE [LARGE SCALE GENOMIC DNA]</scope>
    <source>
        <strain evidence="2 3">MF730-N6</strain>
    </source>
</reference>
<dbReference type="PATRIC" id="fig|2064.6.peg.2403"/>
<feature type="compositionally biased region" description="Low complexity" evidence="1">
    <location>
        <begin position="16"/>
        <end position="26"/>
    </location>
</feature>
<proteinExistence type="predicted"/>
<gene>
    <name evidence="2" type="ORF">TR51_11205</name>
</gene>
<protein>
    <submittedName>
        <fullName evidence="2">Uncharacterized protein</fullName>
    </submittedName>
</protein>
<organism evidence="2 3">
    <name type="scientific">Kitasatospora griseola</name>
    <name type="common">Streptomyces griseolosporeus</name>
    <dbReference type="NCBI Taxonomy" id="2064"/>
    <lineage>
        <taxon>Bacteria</taxon>
        <taxon>Bacillati</taxon>
        <taxon>Actinomycetota</taxon>
        <taxon>Actinomycetes</taxon>
        <taxon>Kitasatosporales</taxon>
        <taxon>Streptomycetaceae</taxon>
        <taxon>Kitasatospora</taxon>
    </lineage>
</organism>
<comment type="caution">
    <text evidence="2">The sequence shown here is derived from an EMBL/GenBank/DDBJ whole genome shotgun (WGS) entry which is preliminary data.</text>
</comment>
<dbReference type="Proteomes" id="UP000032066">
    <property type="component" value="Unassembled WGS sequence"/>
</dbReference>
<dbReference type="AlphaFoldDB" id="A0A0D0Q1E1"/>
<dbReference type="STRING" id="2064.TR51_11205"/>
<dbReference type="OrthoDB" id="4351186at2"/>
<evidence type="ECO:0000313" key="3">
    <source>
        <dbReference type="Proteomes" id="UP000032066"/>
    </source>
</evidence>